<proteinExistence type="predicted"/>
<dbReference type="InterPro" id="IPR001810">
    <property type="entry name" value="F-box_dom"/>
</dbReference>
<dbReference type="PROSITE" id="PS50181">
    <property type="entry name" value="FBOX"/>
    <property type="match status" value="1"/>
</dbReference>
<name>A0AAV1ECI8_OLDCO</name>
<reference evidence="2" key="1">
    <citation type="submission" date="2023-03" db="EMBL/GenBank/DDBJ databases">
        <authorList>
            <person name="Julca I."/>
        </authorList>
    </citation>
    <scope>NUCLEOTIDE SEQUENCE</scope>
</reference>
<gene>
    <name evidence="2" type="ORF">OLC1_LOCUS23474</name>
</gene>
<dbReference type="InterPro" id="IPR036047">
    <property type="entry name" value="F-box-like_dom_sf"/>
</dbReference>
<protein>
    <submittedName>
        <fullName evidence="2">OLC1v1018801C1</fullName>
    </submittedName>
</protein>
<dbReference type="SUPFAM" id="SSF81383">
    <property type="entry name" value="F-box domain"/>
    <property type="match status" value="1"/>
</dbReference>
<dbReference type="AlphaFoldDB" id="A0AAV1ECI8"/>
<accession>A0AAV1ECI8</accession>
<evidence type="ECO:0000313" key="2">
    <source>
        <dbReference type="EMBL" id="CAI9117409.1"/>
    </source>
</evidence>
<sequence>MANFSKVKRRSLSELPEEIIHHILSFLTNKEATQASTLSKGWYGAFGSRPDLVFNYQELRSDVQVDRVLFTLKRNSINLRLQELEKNENFKWVTKGNMVDRDDLREAEFDVPNVVLFEYEGDITPRFSFTASSRGWTSRLKIKHIQKVDTSWFLKLKGFLTRFHKSDLVDVSICSGDQVEFNLDDAATKDGTCSTIDEVIAKLFVTIQIRPILNQECPEASVLAILRGIFWIGRPLMI</sequence>
<dbReference type="Proteomes" id="UP001161247">
    <property type="component" value="Chromosome 9"/>
</dbReference>
<keyword evidence="3" id="KW-1185">Reference proteome</keyword>
<feature type="domain" description="F-box" evidence="1">
    <location>
        <begin position="9"/>
        <end position="57"/>
    </location>
</feature>
<dbReference type="Gene3D" id="1.20.1280.50">
    <property type="match status" value="1"/>
</dbReference>
<organism evidence="2 3">
    <name type="scientific">Oldenlandia corymbosa var. corymbosa</name>
    <dbReference type="NCBI Taxonomy" id="529605"/>
    <lineage>
        <taxon>Eukaryota</taxon>
        <taxon>Viridiplantae</taxon>
        <taxon>Streptophyta</taxon>
        <taxon>Embryophyta</taxon>
        <taxon>Tracheophyta</taxon>
        <taxon>Spermatophyta</taxon>
        <taxon>Magnoliopsida</taxon>
        <taxon>eudicotyledons</taxon>
        <taxon>Gunneridae</taxon>
        <taxon>Pentapetalae</taxon>
        <taxon>asterids</taxon>
        <taxon>lamiids</taxon>
        <taxon>Gentianales</taxon>
        <taxon>Rubiaceae</taxon>
        <taxon>Rubioideae</taxon>
        <taxon>Spermacoceae</taxon>
        <taxon>Hedyotis-Oldenlandia complex</taxon>
        <taxon>Oldenlandia</taxon>
    </lineage>
</organism>
<evidence type="ECO:0000313" key="3">
    <source>
        <dbReference type="Proteomes" id="UP001161247"/>
    </source>
</evidence>
<dbReference type="SMART" id="SM00256">
    <property type="entry name" value="FBOX"/>
    <property type="match status" value="1"/>
</dbReference>
<dbReference type="EMBL" id="OX459126">
    <property type="protein sequence ID" value="CAI9117409.1"/>
    <property type="molecule type" value="Genomic_DNA"/>
</dbReference>
<evidence type="ECO:0000259" key="1">
    <source>
        <dbReference type="PROSITE" id="PS50181"/>
    </source>
</evidence>
<dbReference type="Pfam" id="PF00646">
    <property type="entry name" value="F-box"/>
    <property type="match status" value="1"/>
</dbReference>